<organism evidence="3">
    <name type="scientific">marine metagenome</name>
    <dbReference type="NCBI Taxonomy" id="408172"/>
    <lineage>
        <taxon>unclassified sequences</taxon>
        <taxon>metagenomes</taxon>
        <taxon>ecological metagenomes</taxon>
    </lineage>
</organism>
<gene>
    <name evidence="3" type="ORF">METZ01_LOCUS138808</name>
</gene>
<protein>
    <recommendedName>
        <fullName evidence="2">Leucine-binding protein domain-containing protein</fullName>
    </recommendedName>
</protein>
<evidence type="ECO:0000313" key="3">
    <source>
        <dbReference type="EMBL" id="SVA85954.1"/>
    </source>
</evidence>
<feature type="domain" description="Leucine-binding protein" evidence="2">
    <location>
        <begin position="36"/>
        <end position="362"/>
    </location>
</feature>
<dbReference type="PANTHER" id="PTHR47235">
    <property type="entry name" value="BLR6548 PROTEIN"/>
    <property type="match status" value="1"/>
</dbReference>
<accession>A0A381Z9Z1</accession>
<evidence type="ECO:0000256" key="1">
    <source>
        <dbReference type="ARBA" id="ARBA00022729"/>
    </source>
</evidence>
<proteinExistence type="predicted"/>
<dbReference type="PANTHER" id="PTHR47235:SF1">
    <property type="entry name" value="BLR6548 PROTEIN"/>
    <property type="match status" value="1"/>
</dbReference>
<dbReference type="InterPro" id="IPR028081">
    <property type="entry name" value="Leu-bd"/>
</dbReference>
<dbReference type="Gene3D" id="3.40.50.2300">
    <property type="match status" value="2"/>
</dbReference>
<evidence type="ECO:0000259" key="2">
    <source>
        <dbReference type="Pfam" id="PF13458"/>
    </source>
</evidence>
<dbReference type="SUPFAM" id="SSF53822">
    <property type="entry name" value="Periplasmic binding protein-like I"/>
    <property type="match status" value="1"/>
</dbReference>
<reference evidence="3" key="1">
    <citation type="submission" date="2018-05" db="EMBL/GenBank/DDBJ databases">
        <authorList>
            <person name="Lanie J.A."/>
            <person name="Ng W.-L."/>
            <person name="Kazmierczak K.M."/>
            <person name="Andrzejewski T.M."/>
            <person name="Davidsen T.M."/>
            <person name="Wayne K.J."/>
            <person name="Tettelin H."/>
            <person name="Glass J.I."/>
            <person name="Rusch D."/>
            <person name="Podicherti R."/>
            <person name="Tsui H.-C.T."/>
            <person name="Winkler M.E."/>
        </authorList>
    </citation>
    <scope>NUCLEOTIDE SEQUENCE</scope>
</reference>
<keyword evidence="1" id="KW-0732">Signal</keyword>
<sequence>MGDTQMRISTFVTSVAATLLLTASASAQTVGVTDTSIKIGNTNPYSGPASVYSSIGKTIVAYFKAVNADGGINGRTIDLISLDDSYSPPRTVEQVRKLVEQEKVAFLFQTLGTPTNSAIHRYVNAKKVPHLFVATGASKWGQPEKYPWTIGYQPTYDVEGEIYANYALANVKNPKIALLFQNDDYGKDYRDGFLQGLGDRADELVVKMLPYEVTDPTIDSQILELAASGANVFFNITIPKFAAQAIKKACEIDWKPLHLLNNVSSSVKSTLVPAGLECSKGLITAQFMKDPTDPQWADSAGFKEWSAWMEKNMPNADRGDILYAYAYNVSKLLHMMLDECEDLSRPGIMACAANLKDVELPMLIPGIKINTSPTDFYPIEAEQLSEFDGEKWVLFGDIIDLSR</sequence>
<dbReference type="CDD" id="cd06343">
    <property type="entry name" value="PBP1_ABC_ligand_binding-like"/>
    <property type="match status" value="1"/>
</dbReference>
<dbReference type="AlphaFoldDB" id="A0A381Z9Z1"/>
<dbReference type="InterPro" id="IPR028082">
    <property type="entry name" value="Peripla_BP_I"/>
</dbReference>
<name>A0A381Z9Z1_9ZZZZ</name>
<dbReference type="Pfam" id="PF13458">
    <property type="entry name" value="Peripla_BP_6"/>
    <property type="match status" value="1"/>
</dbReference>
<dbReference type="EMBL" id="UINC01020476">
    <property type="protein sequence ID" value="SVA85954.1"/>
    <property type="molecule type" value="Genomic_DNA"/>
</dbReference>